<dbReference type="SMART" id="SM00220">
    <property type="entry name" value="S_TKc"/>
    <property type="match status" value="1"/>
</dbReference>
<sequence>MSAAYLLSTHSSNPLEAPPSDPRNRAFVRSYQETKAELDVDLDSSDDDKKQNARTVQAYQSHIANLYPDMGGRGVAKGSERREGKQRARELEEDVSYMQADVKGKGRALPGREDEEDGRRYVDLDNDMSDEGVPAPGECQVVLDEDEEPDAVSQDPAGSGGNVGSDAEMQTQDGEQEDDVDPEDIPELDHAGSSSSSANLPSSSLSLLVKPPEEQYDIQVEMTDLEQAVPELAKNYRLVDRLGSGTFSSVYKAADLNYENFDNLIWERGNYAQPTTAPFYVEFGEEVRVYTHAEAEKKRSSGRVYVAVKRIYVTSGPERVRNELAIMEDCMGCRHTGQLIEAFRHRDQVVAIMPYCRNDDFRHYFRTLSLPAIKQYFRCMFRALHDIHARGIIHRDVKPANFLFDPRTGVGTLCDFGLASRFFVALTDDSSQRMDRTTSLGACLHTGPTRQHPHGKVKREEEMDTDHIKKMQREARVKSSLPSDRVGYPERDQRPHSKANRAGTRGFRAPEVLLKCGLQTGAIDVWSAGVILLFFLTNKFPLFQASDDVEALMEIATIIGKRQMEKVATLHSRVFQTNVPSISQEGMTWRNFVERLNPDLHTPPTDPDTRFWPYCLEPPTTSGGSASIRDPPTSSSPSSSPPAESPPSDTPLADFVAATHEQDVADALSLAEELLRPDAVKRLTPLAALEHPFLRDPALVCEGQTEADVVPHPFGLGVCGELHWQDERGRPYVGVWDPQRHERKRKRGAARGSPARARRRIAVYERGRGGEVQEVDLDADSDEEFEVDECGRRVVQGMIWRTVLAGQGIAVGNSPCEFHKAKLGYWFG</sequence>
<dbReference type="PANTHER" id="PTHR44167:SF23">
    <property type="entry name" value="CDC7 KINASE, ISOFORM A-RELATED"/>
    <property type="match status" value="1"/>
</dbReference>
<evidence type="ECO:0000259" key="8">
    <source>
        <dbReference type="PROSITE" id="PS50011"/>
    </source>
</evidence>
<keyword evidence="5 9" id="KW-0418">Kinase</keyword>
<reference evidence="9 10" key="1">
    <citation type="submission" date="2021-08" db="EMBL/GenBank/DDBJ databases">
        <title>Draft Genome Sequence of Phanerochaete sordida strain YK-624.</title>
        <authorList>
            <person name="Mori T."/>
            <person name="Dohra H."/>
            <person name="Suzuki T."/>
            <person name="Kawagishi H."/>
            <person name="Hirai H."/>
        </authorList>
    </citation>
    <scope>NUCLEOTIDE SEQUENCE [LARGE SCALE GENOMIC DNA]</scope>
    <source>
        <strain evidence="9 10">YK-624</strain>
    </source>
</reference>
<organism evidence="9 10">
    <name type="scientific">Phanerochaete sordida</name>
    <dbReference type="NCBI Taxonomy" id="48140"/>
    <lineage>
        <taxon>Eukaryota</taxon>
        <taxon>Fungi</taxon>
        <taxon>Dikarya</taxon>
        <taxon>Basidiomycota</taxon>
        <taxon>Agaricomycotina</taxon>
        <taxon>Agaricomycetes</taxon>
        <taxon>Polyporales</taxon>
        <taxon>Phanerochaetaceae</taxon>
        <taxon>Phanerochaete</taxon>
    </lineage>
</organism>
<keyword evidence="6" id="KW-0067">ATP-binding</keyword>
<dbReference type="InterPro" id="IPR011009">
    <property type="entry name" value="Kinase-like_dom_sf"/>
</dbReference>
<dbReference type="Gene3D" id="3.30.200.20">
    <property type="entry name" value="Phosphorylase Kinase, domain 1"/>
    <property type="match status" value="1"/>
</dbReference>
<name>A0A9P3L9M4_9APHY</name>
<feature type="compositionally biased region" description="Low complexity" evidence="7">
    <location>
        <begin position="193"/>
        <end position="204"/>
    </location>
</feature>
<dbReference type="CDD" id="cd14019">
    <property type="entry name" value="STKc_Cdc7"/>
    <property type="match status" value="1"/>
</dbReference>
<proteinExistence type="predicted"/>
<dbReference type="GO" id="GO:0004674">
    <property type="term" value="F:protein serine/threonine kinase activity"/>
    <property type="evidence" value="ECO:0007669"/>
    <property type="project" value="UniProtKB-KW"/>
</dbReference>
<evidence type="ECO:0000256" key="1">
    <source>
        <dbReference type="ARBA" id="ARBA00012513"/>
    </source>
</evidence>
<dbReference type="PROSITE" id="PS00108">
    <property type="entry name" value="PROTEIN_KINASE_ST"/>
    <property type="match status" value="1"/>
</dbReference>
<feature type="compositionally biased region" description="Pro residues" evidence="7">
    <location>
        <begin position="639"/>
        <end position="649"/>
    </location>
</feature>
<feature type="region of interest" description="Disordered" evidence="7">
    <location>
        <begin position="441"/>
        <end position="503"/>
    </location>
</feature>
<dbReference type="GO" id="GO:0044773">
    <property type="term" value="P:mitotic DNA damage checkpoint signaling"/>
    <property type="evidence" value="ECO:0007669"/>
    <property type="project" value="TreeGrafter"/>
</dbReference>
<evidence type="ECO:0000256" key="2">
    <source>
        <dbReference type="ARBA" id="ARBA00022527"/>
    </source>
</evidence>
<feature type="region of interest" description="Disordered" evidence="7">
    <location>
        <begin position="1"/>
        <end position="24"/>
    </location>
</feature>
<evidence type="ECO:0000256" key="6">
    <source>
        <dbReference type="ARBA" id="ARBA00022840"/>
    </source>
</evidence>
<dbReference type="InterPro" id="IPR008271">
    <property type="entry name" value="Ser/Thr_kinase_AS"/>
</dbReference>
<accession>A0A9P3L9M4</accession>
<evidence type="ECO:0000256" key="5">
    <source>
        <dbReference type="ARBA" id="ARBA00022777"/>
    </source>
</evidence>
<comment type="caution">
    <text evidence="9">The sequence shown here is derived from an EMBL/GenBank/DDBJ whole genome shotgun (WGS) entry which is preliminary data.</text>
</comment>
<dbReference type="PANTHER" id="PTHR44167">
    <property type="entry name" value="OVARIAN-SPECIFIC SERINE/THREONINE-PROTEIN KINASE LOK-RELATED"/>
    <property type="match status" value="1"/>
</dbReference>
<feature type="domain" description="Protein kinase" evidence="8">
    <location>
        <begin position="236"/>
        <end position="694"/>
    </location>
</feature>
<dbReference type="EC" id="2.7.11.1" evidence="1"/>
<evidence type="ECO:0000256" key="4">
    <source>
        <dbReference type="ARBA" id="ARBA00022741"/>
    </source>
</evidence>
<keyword evidence="4" id="KW-0547">Nucleotide-binding</keyword>
<evidence type="ECO:0000313" key="10">
    <source>
        <dbReference type="Proteomes" id="UP000703269"/>
    </source>
</evidence>
<dbReference type="InterPro" id="IPR000719">
    <property type="entry name" value="Prot_kinase_dom"/>
</dbReference>
<keyword evidence="2" id="KW-0723">Serine/threonine-protein kinase</keyword>
<keyword evidence="10" id="KW-1185">Reference proteome</keyword>
<feature type="region of interest" description="Disordered" evidence="7">
    <location>
        <begin position="67"/>
        <end position="204"/>
    </location>
</feature>
<feature type="compositionally biased region" description="Basic and acidic residues" evidence="7">
    <location>
        <begin position="78"/>
        <end position="90"/>
    </location>
</feature>
<feature type="region of interest" description="Disordered" evidence="7">
    <location>
        <begin position="621"/>
        <end position="652"/>
    </location>
</feature>
<dbReference type="GO" id="GO:0005524">
    <property type="term" value="F:ATP binding"/>
    <property type="evidence" value="ECO:0007669"/>
    <property type="project" value="UniProtKB-KW"/>
</dbReference>
<evidence type="ECO:0000313" key="9">
    <source>
        <dbReference type="EMBL" id="GJE87431.1"/>
    </source>
</evidence>
<dbReference type="Proteomes" id="UP000703269">
    <property type="component" value="Unassembled WGS sequence"/>
</dbReference>
<dbReference type="AlphaFoldDB" id="A0A9P3L9M4"/>
<evidence type="ECO:0000256" key="3">
    <source>
        <dbReference type="ARBA" id="ARBA00022679"/>
    </source>
</evidence>
<gene>
    <name evidence="9" type="ORF">PsYK624_035140</name>
</gene>
<keyword evidence="3" id="KW-0808">Transferase</keyword>
<dbReference type="Pfam" id="PF00069">
    <property type="entry name" value="Pkinase"/>
    <property type="match status" value="2"/>
</dbReference>
<feature type="compositionally biased region" description="Basic and acidic residues" evidence="7">
    <location>
        <begin position="458"/>
        <end position="477"/>
    </location>
</feature>
<dbReference type="PROSITE" id="PS50011">
    <property type="entry name" value="PROTEIN_KINASE_DOM"/>
    <property type="match status" value="1"/>
</dbReference>
<evidence type="ECO:0000256" key="7">
    <source>
        <dbReference type="SAM" id="MobiDB-lite"/>
    </source>
</evidence>
<dbReference type="Gene3D" id="1.10.510.10">
    <property type="entry name" value="Transferase(Phosphotransferase) domain 1"/>
    <property type="match status" value="1"/>
</dbReference>
<feature type="compositionally biased region" description="Acidic residues" evidence="7">
    <location>
        <begin position="174"/>
        <end position="186"/>
    </location>
</feature>
<dbReference type="OrthoDB" id="10020333at2759"/>
<protein>
    <recommendedName>
        <fullName evidence="1">non-specific serine/threonine protein kinase</fullName>
        <ecNumber evidence="1">2.7.11.1</ecNumber>
    </recommendedName>
</protein>
<dbReference type="GO" id="GO:0005634">
    <property type="term" value="C:nucleus"/>
    <property type="evidence" value="ECO:0007669"/>
    <property type="project" value="TreeGrafter"/>
</dbReference>
<dbReference type="EMBL" id="BPQB01000006">
    <property type="protein sequence ID" value="GJE87431.1"/>
    <property type="molecule type" value="Genomic_DNA"/>
</dbReference>
<dbReference type="SUPFAM" id="SSF56112">
    <property type="entry name" value="Protein kinase-like (PK-like)"/>
    <property type="match status" value="1"/>
</dbReference>